<dbReference type="PROSITE" id="PS00138">
    <property type="entry name" value="SUBTILASE_SER"/>
    <property type="match status" value="1"/>
</dbReference>
<dbReference type="PANTHER" id="PTHR43806:SF11">
    <property type="entry name" value="CEREVISIN-RELATED"/>
    <property type="match status" value="1"/>
</dbReference>
<dbReference type="Pfam" id="PF00082">
    <property type="entry name" value="Peptidase_S8"/>
    <property type="match status" value="1"/>
</dbReference>
<proteinExistence type="inferred from homology"/>
<keyword evidence="8" id="KW-0865">Zymogen</keyword>
<keyword evidence="4 9" id="KW-0645">Protease</keyword>
<dbReference type="FunFam" id="3.40.50.200:FF:000022">
    <property type="entry name" value="Extracellular protease"/>
    <property type="match status" value="1"/>
</dbReference>
<dbReference type="GO" id="GO:0004252">
    <property type="term" value="F:serine-type endopeptidase activity"/>
    <property type="evidence" value="ECO:0007669"/>
    <property type="project" value="UniProtKB-UniRule"/>
</dbReference>
<evidence type="ECO:0000256" key="8">
    <source>
        <dbReference type="ARBA" id="ARBA00023145"/>
    </source>
</evidence>
<protein>
    <submittedName>
        <fullName evidence="12">S8 family serine peptidase</fullName>
    </submittedName>
</protein>
<name>A0A516SG37_9NEIS</name>
<organism evidence="12 13">
    <name type="scientific">Chitinimonas arctica</name>
    <dbReference type="NCBI Taxonomy" id="2594795"/>
    <lineage>
        <taxon>Bacteria</taxon>
        <taxon>Pseudomonadati</taxon>
        <taxon>Pseudomonadota</taxon>
        <taxon>Betaproteobacteria</taxon>
        <taxon>Neisseriales</taxon>
        <taxon>Chitinibacteraceae</taxon>
        <taxon>Chitinimonas</taxon>
    </lineage>
</organism>
<dbReference type="AlphaFoldDB" id="A0A516SG37"/>
<accession>A0A516SG37</accession>
<evidence type="ECO:0000313" key="12">
    <source>
        <dbReference type="EMBL" id="QDQ26988.1"/>
    </source>
</evidence>
<dbReference type="InterPro" id="IPR050131">
    <property type="entry name" value="Peptidase_S8_subtilisin-like"/>
</dbReference>
<dbReference type="PROSITE" id="PS51892">
    <property type="entry name" value="SUBTILASE"/>
    <property type="match status" value="1"/>
</dbReference>
<dbReference type="CDD" id="cd07496">
    <property type="entry name" value="Peptidases_S8_13"/>
    <property type="match status" value="1"/>
</dbReference>
<dbReference type="EMBL" id="CP041730">
    <property type="protein sequence ID" value="QDQ26988.1"/>
    <property type="molecule type" value="Genomic_DNA"/>
</dbReference>
<keyword evidence="7 9" id="KW-0720">Serine protease</keyword>
<evidence type="ECO:0000256" key="1">
    <source>
        <dbReference type="ARBA" id="ARBA00004613"/>
    </source>
</evidence>
<evidence type="ECO:0000256" key="6">
    <source>
        <dbReference type="ARBA" id="ARBA00022801"/>
    </source>
</evidence>
<dbReference type="PRINTS" id="PR00723">
    <property type="entry name" value="SUBTILISIN"/>
</dbReference>
<dbReference type="RefSeq" id="WP_144278381.1">
    <property type="nucleotide sequence ID" value="NZ_CP041730.1"/>
</dbReference>
<feature type="active site" description="Charge relay system" evidence="9">
    <location>
        <position position="422"/>
    </location>
</feature>
<evidence type="ECO:0000313" key="13">
    <source>
        <dbReference type="Proteomes" id="UP000317550"/>
    </source>
</evidence>
<comment type="subcellular location">
    <subcellularLocation>
        <location evidence="1">Secreted</location>
    </subcellularLocation>
</comment>
<gene>
    <name evidence="12" type="ORF">FNU76_11785</name>
</gene>
<evidence type="ECO:0000256" key="3">
    <source>
        <dbReference type="ARBA" id="ARBA00022525"/>
    </source>
</evidence>
<dbReference type="OrthoDB" id="9813435at2"/>
<feature type="signal peptide" evidence="10">
    <location>
        <begin position="1"/>
        <end position="29"/>
    </location>
</feature>
<dbReference type="InterPro" id="IPR022398">
    <property type="entry name" value="Peptidase_S8_His-AS"/>
</dbReference>
<keyword evidence="5 10" id="KW-0732">Signal</keyword>
<keyword evidence="6 9" id="KW-0378">Hydrolase</keyword>
<dbReference type="GO" id="GO:0006508">
    <property type="term" value="P:proteolysis"/>
    <property type="evidence" value="ECO:0007669"/>
    <property type="project" value="UniProtKB-KW"/>
</dbReference>
<dbReference type="PROSITE" id="PS00137">
    <property type="entry name" value="SUBTILASE_HIS"/>
    <property type="match status" value="1"/>
</dbReference>
<comment type="similarity">
    <text evidence="2 9">Belongs to the peptidase S8 family.</text>
</comment>
<feature type="domain" description="Peptidase S8/S53" evidence="11">
    <location>
        <begin position="171"/>
        <end position="455"/>
    </location>
</feature>
<sequence>MKSSNKWVATLSQSALAVSLALAAAPGWAAVAKGQALQSTDRIILKYRNSGISAVQAAGASGAKAMANVQMQRQSRLQSVAARFGGTVQLLRHGASGYQVYKLERTRTLEEVRAMAAQMAKADANIDYAEPDRILRPMAAEPNDTRWADQWDLKNSLVGINAPAAWDLSTGAGVTVAVLDTGYTAHADLMANIVSGGGYDMISDPEVSRKTAGRKANALDAGDWTVRFNECGDRQPAMGSSWHGTHVAGTIAALTNNGSGVAGIAYNARILPVRVLGHCGGYTSDIADGMIWASGGTVADVPRNTTPARVINLSLGGPGACDRTQQDAINLARANNSVVVVAAGNDGVDAGDSNPANCAGVVTVAALRKNGGLASYSNFGTVVDISAPGGEDETRAEGITSTMNAGTTVRGADTYKPYAGTSMATPHVAAVAALMIAAKPSLTPDQVEALLKSSSRPFVTTCQSADGSRVACGTGMLDAYAAVRAAIGDTLPGNSETEPNNSLATANAVAAPATLNATISTTADEDWFKVSLPAGKTLTATMTPANATSDFDLFIYDERSNQLAASELSAGKVDKASWKNNGTTTVVRYVKILRFASTGKYTLKLEW</sequence>
<feature type="active site" description="Charge relay system" evidence="9">
    <location>
        <position position="243"/>
    </location>
</feature>
<dbReference type="PANTHER" id="PTHR43806">
    <property type="entry name" value="PEPTIDASE S8"/>
    <property type="match status" value="1"/>
</dbReference>
<evidence type="ECO:0000256" key="10">
    <source>
        <dbReference type="SAM" id="SignalP"/>
    </source>
</evidence>
<keyword evidence="13" id="KW-1185">Reference proteome</keyword>
<dbReference type="InterPro" id="IPR034176">
    <property type="entry name" value="Peptidases_S8_13"/>
</dbReference>
<dbReference type="Gene3D" id="2.60.120.380">
    <property type="match status" value="1"/>
</dbReference>
<dbReference type="InterPro" id="IPR015500">
    <property type="entry name" value="Peptidase_S8_subtilisin-rel"/>
</dbReference>
<dbReference type="InterPro" id="IPR023828">
    <property type="entry name" value="Peptidase_S8_Ser-AS"/>
</dbReference>
<evidence type="ECO:0000259" key="11">
    <source>
        <dbReference type="Pfam" id="PF00082"/>
    </source>
</evidence>
<dbReference type="SUPFAM" id="SSF89260">
    <property type="entry name" value="Collagen-binding domain"/>
    <property type="match status" value="1"/>
</dbReference>
<evidence type="ECO:0000256" key="7">
    <source>
        <dbReference type="ARBA" id="ARBA00022825"/>
    </source>
</evidence>
<dbReference type="Gene3D" id="3.40.50.200">
    <property type="entry name" value="Peptidase S8/S53 domain"/>
    <property type="match status" value="1"/>
</dbReference>
<reference evidence="13" key="1">
    <citation type="submission" date="2019-07" db="EMBL/GenBank/DDBJ databases">
        <title>Chitinimonas sp. nov., isolated from Ny-Alesund, arctica soil.</title>
        <authorList>
            <person name="Xu Q."/>
            <person name="Peng F."/>
        </authorList>
    </citation>
    <scope>NUCLEOTIDE SEQUENCE [LARGE SCALE GENOMIC DNA]</scope>
    <source>
        <strain evidence="13">R3-44</strain>
    </source>
</reference>
<evidence type="ECO:0000256" key="4">
    <source>
        <dbReference type="ARBA" id="ARBA00022670"/>
    </source>
</evidence>
<evidence type="ECO:0000256" key="9">
    <source>
        <dbReference type="PROSITE-ProRule" id="PRU01240"/>
    </source>
</evidence>
<feature type="chain" id="PRO_5028071138" evidence="10">
    <location>
        <begin position="30"/>
        <end position="607"/>
    </location>
</feature>
<dbReference type="Proteomes" id="UP000317550">
    <property type="component" value="Chromosome"/>
</dbReference>
<dbReference type="KEGG" id="cari:FNU76_11785"/>
<evidence type="ECO:0000256" key="5">
    <source>
        <dbReference type="ARBA" id="ARBA00022729"/>
    </source>
</evidence>
<dbReference type="GO" id="GO:0005576">
    <property type="term" value="C:extracellular region"/>
    <property type="evidence" value="ECO:0007669"/>
    <property type="project" value="UniProtKB-SubCell"/>
</dbReference>
<dbReference type="InterPro" id="IPR000209">
    <property type="entry name" value="Peptidase_S8/S53_dom"/>
</dbReference>
<evidence type="ECO:0000256" key="2">
    <source>
        <dbReference type="ARBA" id="ARBA00011073"/>
    </source>
</evidence>
<dbReference type="SUPFAM" id="SSF52743">
    <property type="entry name" value="Subtilisin-like"/>
    <property type="match status" value="1"/>
</dbReference>
<keyword evidence="3" id="KW-0964">Secreted</keyword>
<feature type="active site" description="Charge relay system" evidence="9">
    <location>
        <position position="180"/>
    </location>
</feature>
<dbReference type="InterPro" id="IPR036852">
    <property type="entry name" value="Peptidase_S8/S53_dom_sf"/>
</dbReference>